<dbReference type="AlphaFoldDB" id="A0A1H5PCH5"/>
<evidence type="ECO:0000313" key="1">
    <source>
        <dbReference type="EMBL" id="SEF11476.1"/>
    </source>
</evidence>
<dbReference type="Proteomes" id="UP000182725">
    <property type="component" value="Unassembled WGS sequence"/>
</dbReference>
<organism evidence="1 2">
    <name type="scientific">Arthrobacter alpinus</name>
    <dbReference type="NCBI Taxonomy" id="656366"/>
    <lineage>
        <taxon>Bacteria</taxon>
        <taxon>Bacillati</taxon>
        <taxon>Actinomycetota</taxon>
        <taxon>Actinomycetes</taxon>
        <taxon>Micrococcales</taxon>
        <taxon>Micrococcaceae</taxon>
        <taxon>Arthrobacter</taxon>
    </lineage>
</organism>
<reference evidence="1 2" key="1">
    <citation type="submission" date="2016-10" db="EMBL/GenBank/DDBJ databases">
        <authorList>
            <person name="de Groot N.N."/>
        </authorList>
    </citation>
    <scope>NUCLEOTIDE SEQUENCE [LARGE SCALE GENOMIC DNA]</scope>
    <source>
        <strain evidence="1 2">DSM 22274</strain>
    </source>
</reference>
<gene>
    <name evidence="1" type="ORF">SAMN04489740_4107</name>
</gene>
<evidence type="ECO:0000313" key="2">
    <source>
        <dbReference type="Proteomes" id="UP000182725"/>
    </source>
</evidence>
<sequence length="142" mass="15703">MEIEEIVLEPYIWHEAEVTFPDYAGTAQLDHKMTGESAFAAAGIDEDKWLVVGLDIGGGEHSHGLHIVAVDLDAVPPGGGNVLDRLMEEYGHIPTTDFLLHDVDPYEFLKSITHHFDLRLRVRGTSDKTIMVTSLGDIPEQP</sequence>
<dbReference type="EMBL" id="FNTV01000002">
    <property type="protein sequence ID" value="SEF11476.1"/>
    <property type="molecule type" value="Genomic_DNA"/>
</dbReference>
<protein>
    <submittedName>
        <fullName evidence="1">Uncharacterized protein</fullName>
    </submittedName>
</protein>
<name>A0A1H5PCH5_9MICC</name>
<accession>A0A1H5PCH5</accession>
<proteinExistence type="predicted"/>